<accession>A0AAU9K2M0</accession>
<protein>
    <submittedName>
        <fullName evidence="1">Uncharacterized protein</fullName>
    </submittedName>
</protein>
<evidence type="ECO:0000313" key="2">
    <source>
        <dbReference type="Proteomes" id="UP001162131"/>
    </source>
</evidence>
<dbReference type="Proteomes" id="UP001162131">
    <property type="component" value="Unassembled WGS sequence"/>
</dbReference>
<dbReference type="EMBL" id="CAJZBQ010000043">
    <property type="protein sequence ID" value="CAG9327437.1"/>
    <property type="molecule type" value="Genomic_DNA"/>
</dbReference>
<name>A0AAU9K2M0_9CILI</name>
<gene>
    <name evidence="1" type="ORF">BSTOLATCC_MIC43472</name>
</gene>
<dbReference type="AlphaFoldDB" id="A0AAU9K2M0"/>
<organism evidence="1 2">
    <name type="scientific">Blepharisma stoltei</name>
    <dbReference type="NCBI Taxonomy" id="1481888"/>
    <lineage>
        <taxon>Eukaryota</taxon>
        <taxon>Sar</taxon>
        <taxon>Alveolata</taxon>
        <taxon>Ciliophora</taxon>
        <taxon>Postciliodesmatophora</taxon>
        <taxon>Heterotrichea</taxon>
        <taxon>Heterotrichida</taxon>
        <taxon>Blepharismidae</taxon>
        <taxon>Blepharisma</taxon>
    </lineage>
</organism>
<comment type="caution">
    <text evidence="1">The sequence shown here is derived from an EMBL/GenBank/DDBJ whole genome shotgun (WGS) entry which is preliminary data.</text>
</comment>
<proteinExistence type="predicted"/>
<sequence length="155" mass="17050">MLEATIWSTDGIDIANDTATIISSSYIGNWFFFAVTVNSGSKLLTLYSQNGANPPSTSDPLISSSITYTYVAKAYSYEKSTLIGGKGIEIYKGNYADFRIYPGSSIDTILTQYNCNLYSAATYLDPHCTSWSSIWYCSTCETGYFIKNGLCQSNL</sequence>
<reference evidence="1" key="1">
    <citation type="submission" date="2021-09" db="EMBL/GenBank/DDBJ databases">
        <authorList>
            <consortium name="AG Swart"/>
            <person name="Singh M."/>
            <person name="Singh A."/>
            <person name="Seah K."/>
            <person name="Emmerich C."/>
        </authorList>
    </citation>
    <scope>NUCLEOTIDE SEQUENCE</scope>
    <source>
        <strain evidence="1">ATCC30299</strain>
    </source>
</reference>
<keyword evidence="2" id="KW-1185">Reference proteome</keyword>
<evidence type="ECO:0000313" key="1">
    <source>
        <dbReference type="EMBL" id="CAG9327437.1"/>
    </source>
</evidence>